<accession>A0A6N2SEF1</accession>
<keyword evidence="1" id="KW-0472">Membrane</keyword>
<protein>
    <submittedName>
        <fullName evidence="2">Uncharacterized protein</fullName>
    </submittedName>
</protein>
<sequence length="195" mass="21749">MQELLTREERDRLAERLLPGEKILWQGKSRCGWWRRAAKEWKGMLFSVFFAAAWGWGCCIAASAPVWTGEVMFALAVMGICCFFGIALLGMLLINAVLETRRANAVLHALTNMRLLSLGPSADGNGVLFRQWNGAELRKIRLVAHRAGPEDLVFRYRFPPNGKPEPQGWPALPGAEAVCEQITRLFPGVSVSRLP</sequence>
<evidence type="ECO:0000256" key="1">
    <source>
        <dbReference type="SAM" id="Phobius"/>
    </source>
</evidence>
<evidence type="ECO:0000313" key="2">
    <source>
        <dbReference type="EMBL" id="VYS92093.1"/>
    </source>
</evidence>
<name>A0A6N2SEF1_9BACT</name>
<dbReference type="AlphaFoldDB" id="A0A6N2SEF1"/>
<feature type="transmembrane region" description="Helical" evidence="1">
    <location>
        <begin position="73"/>
        <end position="98"/>
    </location>
</feature>
<dbReference type="RefSeq" id="WP_102722077.1">
    <property type="nucleotide sequence ID" value="NZ_CACRSS010000002.1"/>
</dbReference>
<keyword evidence="1" id="KW-1133">Transmembrane helix</keyword>
<gene>
    <name evidence="2" type="ORF">AMLFYP55_02130</name>
</gene>
<organism evidence="2">
    <name type="scientific">Akkermansia muciniphila</name>
    <dbReference type="NCBI Taxonomy" id="239935"/>
    <lineage>
        <taxon>Bacteria</taxon>
        <taxon>Pseudomonadati</taxon>
        <taxon>Verrucomicrobiota</taxon>
        <taxon>Verrucomicrobiia</taxon>
        <taxon>Verrucomicrobiales</taxon>
        <taxon>Akkermansiaceae</taxon>
        <taxon>Akkermansia</taxon>
    </lineage>
</organism>
<dbReference type="EMBL" id="CACRSS010000002">
    <property type="protein sequence ID" value="VYS92093.1"/>
    <property type="molecule type" value="Genomic_DNA"/>
</dbReference>
<keyword evidence="1" id="KW-0812">Transmembrane</keyword>
<feature type="transmembrane region" description="Helical" evidence="1">
    <location>
        <begin position="44"/>
        <end position="67"/>
    </location>
</feature>
<proteinExistence type="predicted"/>
<reference evidence="2" key="1">
    <citation type="submission" date="2019-11" db="EMBL/GenBank/DDBJ databases">
        <authorList>
            <person name="Feng L."/>
        </authorList>
    </citation>
    <scope>NUCLEOTIDE SEQUENCE</scope>
    <source>
        <strain evidence="2">AMuciniphilaLFYP55</strain>
    </source>
</reference>